<dbReference type="SUPFAM" id="SSF53901">
    <property type="entry name" value="Thiolase-like"/>
    <property type="match status" value="2"/>
</dbReference>
<comment type="caution">
    <text evidence="5">The sequence shown here is derived from an EMBL/GenBank/DDBJ whole genome shotgun (WGS) entry which is preliminary data.</text>
</comment>
<dbReference type="GO" id="GO:0004315">
    <property type="term" value="F:3-oxoacyl-[acyl-carrier-protein] synthase activity"/>
    <property type="evidence" value="ECO:0007669"/>
    <property type="project" value="InterPro"/>
</dbReference>
<feature type="domain" description="Beta-ketoacyl-[acyl-carrier-protein] synthase III C-terminal" evidence="3">
    <location>
        <begin position="276"/>
        <end position="347"/>
    </location>
</feature>
<name>A0A938B5I9_UNCTE</name>
<dbReference type="PANTHER" id="PTHR34069:SF2">
    <property type="entry name" value="BETA-KETOACYL-[ACYL-CARRIER-PROTEIN] SYNTHASE III"/>
    <property type="match status" value="1"/>
</dbReference>
<dbReference type="Proteomes" id="UP000712673">
    <property type="component" value="Unassembled WGS sequence"/>
</dbReference>
<evidence type="ECO:0000313" key="6">
    <source>
        <dbReference type="Proteomes" id="UP000712673"/>
    </source>
</evidence>
<dbReference type="EMBL" id="VGLS01000669">
    <property type="protein sequence ID" value="MBM3225733.1"/>
    <property type="molecule type" value="Genomic_DNA"/>
</dbReference>
<dbReference type="Pfam" id="PF08541">
    <property type="entry name" value="ACP_syn_III_C"/>
    <property type="match status" value="1"/>
</dbReference>
<proteinExistence type="predicted"/>
<dbReference type="PANTHER" id="PTHR34069">
    <property type="entry name" value="3-OXOACYL-[ACYL-CARRIER-PROTEIN] SYNTHASE 3"/>
    <property type="match status" value="1"/>
</dbReference>
<dbReference type="InterPro" id="IPR013747">
    <property type="entry name" value="ACP_syn_III_C"/>
</dbReference>
<dbReference type="GO" id="GO:0006633">
    <property type="term" value="P:fatty acid biosynthetic process"/>
    <property type="evidence" value="ECO:0007669"/>
    <property type="project" value="InterPro"/>
</dbReference>
<evidence type="ECO:0000313" key="5">
    <source>
        <dbReference type="EMBL" id="MBM3225733.1"/>
    </source>
</evidence>
<dbReference type="AlphaFoldDB" id="A0A938B5I9"/>
<feature type="domain" description="Beta-ketoacyl-[acyl-carrier-protein] synthase III N-terminal" evidence="4">
    <location>
        <begin position="139"/>
        <end position="222"/>
    </location>
</feature>
<dbReference type="InterPro" id="IPR016039">
    <property type="entry name" value="Thiolase-like"/>
</dbReference>
<dbReference type="GO" id="GO:0044550">
    <property type="term" value="P:secondary metabolite biosynthetic process"/>
    <property type="evidence" value="ECO:0007669"/>
    <property type="project" value="TreeGrafter"/>
</dbReference>
<evidence type="ECO:0000259" key="4">
    <source>
        <dbReference type="Pfam" id="PF08545"/>
    </source>
</evidence>
<accession>A0A938B5I9</accession>
<organism evidence="5 6">
    <name type="scientific">Tectimicrobiota bacterium</name>
    <dbReference type="NCBI Taxonomy" id="2528274"/>
    <lineage>
        <taxon>Bacteria</taxon>
        <taxon>Pseudomonadati</taxon>
        <taxon>Nitrospinota/Tectimicrobiota group</taxon>
        <taxon>Candidatus Tectimicrobiota</taxon>
    </lineage>
</organism>
<evidence type="ECO:0000256" key="1">
    <source>
        <dbReference type="ARBA" id="ARBA00022679"/>
    </source>
</evidence>
<evidence type="ECO:0000256" key="2">
    <source>
        <dbReference type="ARBA" id="ARBA00023315"/>
    </source>
</evidence>
<dbReference type="InterPro" id="IPR013751">
    <property type="entry name" value="ACP_syn_III_N"/>
</dbReference>
<keyword evidence="2" id="KW-0012">Acyltransferase</keyword>
<dbReference type="Pfam" id="PF08545">
    <property type="entry name" value="ACP_syn_III"/>
    <property type="match status" value="1"/>
</dbReference>
<dbReference type="Gene3D" id="3.40.47.10">
    <property type="match status" value="2"/>
</dbReference>
<gene>
    <name evidence="5" type="ORF">FJZ47_18310</name>
</gene>
<keyword evidence="1" id="KW-0808">Transferase</keyword>
<reference evidence="5" key="1">
    <citation type="submission" date="2019-03" db="EMBL/GenBank/DDBJ databases">
        <title>Lake Tanganyika Metagenome-Assembled Genomes (MAGs).</title>
        <authorList>
            <person name="Tran P."/>
        </authorList>
    </citation>
    <scope>NUCLEOTIDE SEQUENCE</scope>
    <source>
        <strain evidence="5">K_DeepCast_65m_m2_066</strain>
    </source>
</reference>
<evidence type="ECO:0000259" key="3">
    <source>
        <dbReference type="Pfam" id="PF08541"/>
    </source>
</evidence>
<protein>
    <submittedName>
        <fullName evidence="5">3-oxoacyl-ACP synthase</fullName>
    </submittedName>
</protein>
<sequence>MSRVAGPTVPHWHNPRPLKVLGMGTALPGAPVPTAALLAHVEARFGVAVMRRGRTVATRLGIATRHCCRDFAVRHETPRPGHTNPELAATALHAALTDAGLGVNDLAYLIGHTTSPACLLPPNIALVADRVGFAGPYMELRQACTGFANALIIAQGLLAVPGARAVAIIGSETGSVYFDPLHAGADMSQLVNLVQMGDGAAALIVAPDDAQPGARLSHTFFGQMGLGREPGLTLASGGSNLPFVAEDTCTFTHAYAAVRTHGPALFAHGAALAQTLGLTLDAMDHIIPHQANGRMAAMLGPALGIAPQRVFVNADRLGNTGSAAIWLALAELRSRLMPGERVLVLGAEATKYMFGGCVYVHG</sequence>